<feature type="transmembrane region" description="Helical" evidence="6">
    <location>
        <begin position="427"/>
        <end position="445"/>
    </location>
</feature>
<dbReference type="AlphaFoldDB" id="C0EUS4"/>
<evidence type="ECO:0000313" key="7">
    <source>
        <dbReference type="EMBL" id="EEG36998.1"/>
    </source>
</evidence>
<keyword evidence="5 6" id="KW-0472">Membrane</keyword>
<dbReference type="PANTHER" id="PTHR30250:SF11">
    <property type="entry name" value="O-ANTIGEN TRANSPORTER-RELATED"/>
    <property type="match status" value="1"/>
</dbReference>
<feature type="transmembrane region" description="Helical" evidence="6">
    <location>
        <begin position="90"/>
        <end position="113"/>
    </location>
</feature>
<organism evidence="7 8">
    <name type="scientific">Anaerobutyricum hallii DSM 3353</name>
    <dbReference type="NCBI Taxonomy" id="411469"/>
    <lineage>
        <taxon>Bacteria</taxon>
        <taxon>Bacillati</taxon>
        <taxon>Bacillota</taxon>
        <taxon>Clostridia</taxon>
        <taxon>Lachnospirales</taxon>
        <taxon>Lachnospiraceae</taxon>
        <taxon>Anaerobutyricum</taxon>
    </lineage>
</organism>
<evidence type="ECO:0000256" key="2">
    <source>
        <dbReference type="ARBA" id="ARBA00022475"/>
    </source>
</evidence>
<evidence type="ECO:0000256" key="4">
    <source>
        <dbReference type="ARBA" id="ARBA00022989"/>
    </source>
</evidence>
<dbReference type="GO" id="GO:0005886">
    <property type="term" value="C:plasma membrane"/>
    <property type="evidence" value="ECO:0007669"/>
    <property type="project" value="UniProtKB-SubCell"/>
</dbReference>
<feature type="transmembrane region" description="Helical" evidence="6">
    <location>
        <begin position="335"/>
        <end position="359"/>
    </location>
</feature>
<evidence type="ECO:0000256" key="5">
    <source>
        <dbReference type="ARBA" id="ARBA00023136"/>
    </source>
</evidence>
<proteinExistence type="predicted"/>
<dbReference type="Proteomes" id="UP000003174">
    <property type="component" value="Unassembled WGS sequence"/>
</dbReference>
<comment type="caution">
    <text evidence="7">The sequence shown here is derived from an EMBL/GenBank/DDBJ whole genome shotgun (WGS) entry which is preliminary data.</text>
</comment>
<feature type="transmembrane region" description="Helical" evidence="6">
    <location>
        <begin position="151"/>
        <end position="169"/>
    </location>
</feature>
<protein>
    <recommendedName>
        <fullName evidence="9">Polysaccharide biosynthesis protein</fullName>
    </recommendedName>
</protein>
<reference evidence="7 8" key="2">
    <citation type="submission" date="2009-02" db="EMBL/GenBank/DDBJ databases">
        <title>Draft genome sequence of Eubacterium hallii (DSM 3353).</title>
        <authorList>
            <person name="Sudarsanam P."/>
            <person name="Ley R."/>
            <person name="Guruge J."/>
            <person name="Turnbaugh P.J."/>
            <person name="Mahowald M."/>
            <person name="Liep D."/>
            <person name="Gordon J."/>
        </authorList>
    </citation>
    <scope>NUCLEOTIDE SEQUENCE [LARGE SCALE GENOMIC DNA]</scope>
    <source>
        <strain evidence="7 8">DSM 3353</strain>
    </source>
</reference>
<dbReference type="eggNOG" id="COG2244">
    <property type="taxonomic scope" value="Bacteria"/>
</dbReference>
<evidence type="ECO:0000256" key="6">
    <source>
        <dbReference type="SAM" id="Phobius"/>
    </source>
</evidence>
<comment type="subcellular location">
    <subcellularLocation>
        <location evidence="1">Cell membrane</location>
        <topology evidence="1">Multi-pass membrane protein</topology>
    </subcellularLocation>
</comment>
<gene>
    <name evidence="7" type="ORF">EUBHAL_01162</name>
</gene>
<evidence type="ECO:0008006" key="9">
    <source>
        <dbReference type="Google" id="ProtNLM"/>
    </source>
</evidence>
<evidence type="ECO:0000313" key="8">
    <source>
        <dbReference type="Proteomes" id="UP000003174"/>
    </source>
</evidence>
<sequence>MKKKTVIENLVVSTLTQLITLVLGMILPRLILLAWGSEYNGLLSSVTNILRYLSLLEAGFNTATLQALYKTVGQDDKEQTSIVIRTSQHYYHRISVVYAMMVLLISVVYPLIISSEIPYWETFAIIILQGAVGVINFAFRAAYQQLLNAEGKYYVISLITLLTTVLTYAAKIVSIGYFGSVVIMQIMSVVVIIVQVIIYAIYFNRRYKWIDKNARLDESLLENRKYYFTQQIAGLIFNSTDTFVLSVFCGLKVASVYATYNLVYTALAQIISLIRGSTSFVLGQSFHKDKTFFEKVYNAYSAMQSMIGGIMASISMVLIINFVKLYTQSITDINYIDFIAALIFSFNLMLECSRGASLASANIAGKAPDTTWRYILEAAINLVSSLILVNFIGMKGVLLGTAIAGIYRTTDSIIYTNNHVLNRSSKYEFKNVIIDFILFFIIVYASHNIISVNAINYIELICYAIGTGIVVTVVYGAAFILLNKNEARDLIKAIKQN</sequence>
<dbReference type="RefSeq" id="WP_005345865.1">
    <property type="nucleotide sequence ID" value="NZ_ACEP01000056.1"/>
</dbReference>
<feature type="transmembrane region" description="Helical" evidence="6">
    <location>
        <begin position="12"/>
        <end position="37"/>
    </location>
</feature>
<keyword evidence="4 6" id="KW-1133">Transmembrane helix</keyword>
<feature type="transmembrane region" description="Helical" evidence="6">
    <location>
        <begin position="379"/>
        <end position="407"/>
    </location>
</feature>
<accession>C0EUS4</accession>
<feature type="transmembrane region" description="Helical" evidence="6">
    <location>
        <begin position="119"/>
        <end position="139"/>
    </location>
</feature>
<reference evidence="7 8" key="1">
    <citation type="submission" date="2009-01" db="EMBL/GenBank/DDBJ databases">
        <authorList>
            <person name="Fulton L."/>
            <person name="Clifton S."/>
            <person name="Fulton B."/>
            <person name="Xu J."/>
            <person name="Minx P."/>
            <person name="Pepin K.H."/>
            <person name="Johnson M."/>
            <person name="Bhonagiri V."/>
            <person name="Nash W.E."/>
            <person name="Mardis E.R."/>
            <person name="Wilson R.K."/>
        </authorList>
    </citation>
    <scope>NUCLEOTIDE SEQUENCE [LARGE SCALE GENOMIC DNA]</scope>
    <source>
        <strain evidence="7 8">DSM 3353</strain>
    </source>
</reference>
<dbReference type="GeneID" id="75047153"/>
<feature type="transmembrane region" description="Helical" evidence="6">
    <location>
        <begin position="302"/>
        <end position="323"/>
    </location>
</feature>
<feature type="transmembrane region" description="Helical" evidence="6">
    <location>
        <begin position="175"/>
        <end position="202"/>
    </location>
</feature>
<feature type="transmembrane region" description="Helical" evidence="6">
    <location>
        <begin position="457"/>
        <end position="482"/>
    </location>
</feature>
<dbReference type="PANTHER" id="PTHR30250">
    <property type="entry name" value="PST FAMILY PREDICTED COLANIC ACID TRANSPORTER"/>
    <property type="match status" value="1"/>
</dbReference>
<name>C0EUS4_9FIRM</name>
<dbReference type="EMBL" id="ACEP01000056">
    <property type="protein sequence ID" value="EEG36998.1"/>
    <property type="molecule type" value="Genomic_DNA"/>
</dbReference>
<dbReference type="InterPro" id="IPR050833">
    <property type="entry name" value="Poly_Biosynth_Transport"/>
</dbReference>
<keyword evidence="2" id="KW-1003">Cell membrane</keyword>
<keyword evidence="3 6" id="KW-0812">Transmembrane</keyword>
<feature type="transmembrane region" description="Helical" evidence="6">
    <location>
        <begin position="262"/>
        <end position="282"/>
    </location>
</feature>
<evidence type="ECO:0000256" key="3">
    <source>
        <dbReference type="ARBA" id="ARBA00022692"/>
    </source>
</evidence>
<evidence type="ECO:0000256" key="1">
    <source>
        <dbReference type="ARBA" id="ARBA00004651"/>
    </source>
</evidence>